<dbReference type="VEuPathDB" id="FungiDB:JI435_155650"/>
<organism evidence="3 4">
    <name type="scientific">Phaeosphaeria nodorum (strain SN15 / ATCC MYA-4574 / FGSC 10173)</name>
    <name type="common">Glume blotch fungus</name>
    <name type="synonym">Parastagonospora nodorum</name>
    <dbReference type="NCBI Taxonomy" id="321614"/>
    <lineage>
        <taxon>Eukaryota</taxon>
        <taxon>Fungi</taxon>
        <taxon>Dikarya</taxon>
        <taxon>Ascomycota</taxon>
        <taxon>Pezizomycotina</taxon>
        <taxon>Dothideomycetes</taxon>
        <taxon>Pleosporomycetidae</taxon>
        <taxon>Pleosporales</taxon>
        <taxon>Pleosporineae</taxon>
        <taxon>Phaeosphaeriaceae</taxon>
        <taxon>Parastagonospora</taxon>
    </lineage>
</organism>
<accession>A0A7U2EVK8</accession>
<reference evidence="4" key="1">
    <citation type="journal article" date="2021" name="BMC Genomics">
        <title>Chromosome-level genome assembly and manually-curated proteome of model necrotroph Parastagonospora nodorum Sn15 reveals a genome-wide trove of candidate effector homologs, and redundancy of virulence-related functions within an accessory chromosome.</title>
        <authorList>
            <person name="Bertazzoni S."/>
            <person name="Jones D.A.B."/>
            <person name="Phan H.T."/>
            <person name="Tan K.-C."/>
            <person name="Hane J.K."/>
        </authorList>
    </citation>
    <scope>NUCLEOTIDE SEQUENCE [LARGE SCALE GENOMIC DNA]</scope>
    <source>
        <strain evidence="4">SN15 / ATCC MYA-4574 / FGSC 10173)</strain>
    </source>
</reference>
<dbReference type="Proteomes" id="UP000663193">
    <property type="component" value="Chromosome 4"/>
</dbReference>
<feature type="domain" description="Inositol polyphosphate-related phosphatase" evidence="2">
    <location>
        <begin position="53"/>
        <end position="204"/>
    </location>
</feature>
<dbReference type="EMBL" id="CP069026">
    <property type="protein sequence ID" value="QRC93941.1"/>
    <property type="molecule type" value="Genomic_DNA"/>
</dbReference>
<dbReference type="OrthoDB" id="40902at2759"/>
<sequence>MRASLLLSLPFVGIALAQTSGKFTTITFNVAGLPPVLNGNEIPGDKTTNTARIGELLTQYNISLVHVQEDFNFHATLYANDKHPYRTPTSGGVPFGSGLNSLSNFPYTAFERVKWGTCSTFDSADCLTPKGFTFMRLQVAPGVSFDAYNLHADAGTTAADLKARAANLRQVSDYIKANSQGNAVVVFGDTNTRYTRGPDDIPGIFAQENGMKDVWVELAKNGVPPAGGAEALLCDNPSKSTACETVDKVFYRGSSAVTIQANSFDYAGDMFLQADGSILSDHNPVLVEFAWTLNKRA</sequence>
<proteinExistence type="predicted"/>
<dbReference type="InterPro" id="IPR038772">
    <property type="entry name" value="Sph/SMPD2-like"/>
</dbReference>
<keyword evidence="4" id="KW-1185">Reference proteome</keyword>
<evidence type="ECO:0000313" key="3">
    <source>
        <dbReference type="EMBL" id="QRC93941.1"/>
    </source>
</evidence>
<dbReference type="GO" id="GO:0016791">
    <property type="term" value="F:phosphatase activity"/>
    <property type="evidence" value="ECO:0007669"/>
    <property type="project" value="InterPro"/>
</dbReference>
<dbReference type="InterPro" id="IPR000300">
    <property type="entry name" value="IPPc"/>
</dbReference>
<feature type="signal peptide" evidence="1">
    <location>
        <begin position="1"/>
        <end position="17"/>
    </location>
</feature>
<feature type="chain" id="PRO_5031545497" description="Inositol polyphosphate-related phosphatase domain-containing protein" evidence="1">
    <location>
        <begin position="18"/>
        <end position="297"/>
    </location>
</feature>
<evidence type="ECO:0000313" key="4">
    <source>
        <dbReference type="Proteomes" id="UP000663193"/>
    </source>
</evidence>
<dbReference type="GO" id="GO:0004767">
    <property type="term" value="F:sphingomyelin phosphodiesterase activity"/>
    <property type="evidence" value="ECO:0007669"/>
    <property type="project" value="InterPro"/>
</dbReference>
<protein>
    <recommendedName>
        <fullName evidence="2">Inositol polyphosphate-related phosphatase domain-containing protein</fullName>
    </recommendedName>
</protein>
<evidence type="ECO:0000256" key="1">
    <source>
        <dbReference type="SAM" id="SignalP"/>
    </source>
</evidence>
<dbReference type="PANTHER" id="PTHR16320:SF1">
    <property type="entry name" value="SPHINGOMYELINASE DDB_G0288017"/>
    <property type="match status" value="1"/>
</dbReference>
<name>A0A7U2EVK8_PHANO</name>
<dbReference type="InterPro" id="IPR036691">
    <property type="entry name" value="Endo/exonu/phosph_ase_sf"/>
</dbReference>
<gene>
    <name evidence="3" type="ORF">JI435_155650</name>
</gene>
<dbReference type="GO" id="GO:0046856">
    <property type="term" value="P:phosphatidylinositol dephosphorylation"/>
    <property type="evidence" value="ECO:0007669"/>
    <property type="project" value="InterPro"/>
</dbReference>
<keyword evidence="1" id="KW-0732">Signal</keyword>
<dbReference type="AlphaFoldDB" id="A0A7U2EVK8"/>
<dbReference type="SUPFAM" id="SSF56219">
    <property type="entry name" value="DNase I-like"/>
    <property type="match status" value="1"/>
</dbReference>
<dbReference type="Pfam" id="PF22669">
    <property type="entry name" value="Exo_endo_phos2"/>
    <property type="match status" value="1"/>
</dbReference>
<evidence type="ECO:0000259" key="2">
    <source>
        <dbReference type="Pfam" id="PF22669"/>
    </source>
</evidence>
<dbReference type="PANTHER" id="PTHR16320">
    <property type="entry name" value="SPHINGOMYELINASE FAMILY MEMBER"/>
    <property type="match status" value="1"/>
</dbReference>
<dbReference type="Gene3D" id="3.60.10.10">
    <property type="entry name" value="Endonuclease/exonuclease/phosphatase"/>
    <property type="match status" value="1"/>
</dbReference>